<accession>A0ABW2B1E1</accession>
<organism evidence="1 2">
    <name type="scientific">Sulfitobacter porphyrae</name>
    <dbReference type="NCBI Taxonomy" id="1246864"/>
    <lineage>
        <taxon>Bacteria</taxon>
        <taxon>Pseudomonadati</taxon>
        <taxon>Pseudomonadota</taxon>
        <taxon>Alphaproteobacteria</taxon>
        <taxon>Rhodobacterales</taxon>
        <taxon>Roseobacteraceae</taxon>
        <taxon>Sulfitobacter</taxon>
    </lineage>
</organism>
<sequence length="46" mass="4956">MTYQTTMTTNGFGTSARAVLAHVGAFFSIIGKSMIASSTGQRRLMR</sequence>
<protein>
    <submittedName>
        <fullName evidence="1">Uncharacterized protein</fullName>
    </submittedName>
</protein>
<gene>
    <name evidence="1" type="ORF">ACFQFQ_07570</name>
</gene>
<evidence type="ECO:0000313" key="2">
    <source>
        <dbReference type="Proteomes" id="UP001596353"/>
    </source>
</evidence>
<comment type="caution">
    <text evidence="1">The sequence shown here is derived from an EMBL/GenBank/DDBJ whole genome shotgun (WGS) entry which is preliminary data.</text>
</comment>
<dbReference type="Proteomes" id="UP001596353">
    <property type="component" value="Unassembled WGS sequence"/>
</dbReference>
<proteinExistence type="predicted"/>
<keyword evidence="2" id="KW-1185">Reference proteome</keyword>
<dbReference type="EMBL" id="JBHSWG010000001">
    <property type="protein sequence ID" value="MFC6759384.1"/>
    <property type="molecule type" value="Genomic_DNA"/>
</dbReference>
<name>A0ABW2B1E1_9RHOB</name>
<evidence type="ECO:0000313" key="1">
    <source>
        <dbReference type="EMBL" id="MFC6759384.1"/>
    </source>
</evidence>
<reference evidence="2" key="1">
    <citation type="journal article" date="2019" name="Int. J. Syst. Evol. Microbiol.">
        <title>The Global Catalogue of Microorganisms (GCM) 10K type strain sequencing project: providing services to taxonomists for standard genome sequencing and annotation.</title>
        <authorList>
            <consortium name="The Broad Institute Genomics Platform"/>
            <consortium name="The Broad Institute Genome Sequencing Center for Infectious Disease"/>
            <person name="Wu L."/>
            <person name="Ma J."/>
        </authorList>
    </citation>
    <scope>NUCLEOTIDE SEQUENCE [LARGE SCALE GENOMIC DNA]</scope>
    <source>
        <strain evidence="2">CCUG 66188</strain>
    </source>
</reference>